<evidence type="ECO:0008006" key="3">
    <source>
        <dbReference type="Google" id="ProtNLM"/>
    </source>
</evidence>
<dbReference type="PANTHER" id="PTHR47204">
    <property type="entry name" value="OS02G0168900 PROTEIN"/>
    <property type="match status" value="1"/>
</dbReference>
<dbReference type="GO" id="GO:0032299">
    <property type="term" value="C:ribonuclease H2 complex"/>
    <property type="evidence" value="ECO:0007669"/>
    <property type="project" value="InterPro"/>
</dbReference>
<evidence type="ECO:0000313" key="1">
    <source>
        <dbReference type="EMBL" id="GMT33339.1"/>
    </source>
</evidence>
<feature type="non-terminal residue" evidence="1">
    <location>
        <position position="1"/>
    </location>
</feature>
<protein>
    <recommendedName>
        <fullName evidence="3">RWD domain-containing protein</fullName>
    </recommendedName>
</protein>
<proteinExistence type="predicted"/>
<gene>
    <name evidence="1" type="ORF">PFISCL1PPCAC_24636</name>
</gene>
<dbReference type="AlphaFoldDB" id="A0AAV5WUH6"/>
<dbReference type="PANTHER" id="PTHR47204:SF1">
    <property type="entry name" value="RIBONUCLEASE H2 SUBUNIT C"/>
    <property type="match status" value="1"/>
</dbReference>
<comment type="caution">
    <text evidence="1">The sequence shown here is derived from an EMBL/GenBank/DDBJ whole genome shotgun (WGS) entry which is preliminary data.</text>
</comment>
<sequence>ELQGAFIAGFEYEWNGKKRLADLVKEYYDYASRIDEAIGHIKEIEAHEVKLIGYDLADGMEGGEEGSHNEEEESGDGGVCLRVRLKVAGGVGEVRLRVAVEDPLAYPRAITMVERSELLRELKADSWQAGESLVANVVDLLSEIVARGEVAEAYEKSAIKGGEEEEDWDAQWCCFNYGFMETNNVMLQMSYASKAEVVIGKVATAAADAAAEVHSIPCKTNYTGPAPVEAYLLREKRDEDRERTALRGRRLEGVKMQLPEGFSCSLLQEKGAGRLDQVVSGASLVFWEHDRDPSERSTLHRALAHLHVAAALAAPAAE</sequence>
<organism evidence="1 2">
    <name type="scientific">Pristionchus fissidentatus</name>
    <dbReference type="NCBI Taxonomy" id="1538716"/>
    <lineage>
        <taxon>Eukaryota</taxon>
        <taxon>Metazoa</taxon>
        <taxon>Ecdysozoa</taxon>
        <taxon>Nematoda</taxon>
        <taxon>Chromadorea</taxon>
        <taxon>Rhabditida</taxon>
        <taxon>Rhabditina</taxon>
        <taxon>Diplogasteromorpha</taxon>
        <taxon>Diplogasteroidea</taxon>
        <taxon>Neodiplogasteridae</taxon>
        <taxon>Pristionchus</taxon>
    </lineage>
</organism>
<dbReference type="Pfam" id="PF08615">
    <property type="entry name" value="RNase_H2_suC"/>
    <property type="match status" value="1"/>
</dbReference>
<evidence type="ECO:0000313" key="2">
    <source>
        <dbReference type="Proteomes" id="UP001432322"/>
    </source>
</evidence>
<dbReference type="InterPro" id="IPR013924">
    <property type="entry name" value="RNase_H2_suC"/>
</dbReference>
<keyword evidence="2" id="KW-1185">Reference proteome</keyword>
<accession>A0AAV5WUH6</accession>
<dbReference type="CDD" id="cd09271">
    <property type="entry name" value="RNase_H2-C"/>
    <property type="match status" value="1"/>
</dbReference>
<reference evidence="1" key="1">
    <citation type="submission" date="2023-10" db="EMBL/GenBank/DDBJ databases">
        <title>Genome assembly of Pristionchus species.</title>
        <authorList>
            <person name="Yoshida K."/>
            <person name="Sommer R.J."/>
        </authorList>
    </citation>
    <scope>NUCLEOTIDE SEQUENCE</scope>
    <source>
        <strain evidence="1">RS5133</strain>
    </source>
</reference>
<dbReference type="GO" id="GO:0006401">
    <property type="term" value="P:RNA catabolic process"/>
    <property type="evidence" value="ECO:0007669"/>
    <property type="project" value="InterPro"/>
</dbReference>
<dbReference type="Gene3D" id="2.40.128.680">
    <property type="match status" value="1"/>
</dbReference>
<dbReference type="Proteomes" id="UP001432322">
    <property type="component" value="Unassembled WGS sequence"/>
</dbReference>
<dbReference type="EMBL" id="BTSY01000006">
    <property type="protein sequence ID" value="GMT33339.1"/>
    <property type="molecule type" value="Genomic_DNA"/>
</dbReference>
<name>A0AAV5WUH6_9BILA</name>